<protein>
    <recommendedName>
        <fullName evidence="6 7">Diaminopimelate decarboxylase</fullName>
        <shortName evidence="6">DAP decarboxylase</shortName>
        <shortName evidence="6">DAPDC</shortName>
        <ecNumber evidence="6 7">4.1.1.20</ecNumber>
    </recommendedName>
</protein>
<dbReference type="FunFam" id="3.20.20.10:FF:000003">
    <property type="entry name" value="Diaminopimelate decarboxylase"/>
    <property type="match status" value="1"/>
</dbReference>
<dbReference type="PRINTS" id="PR01181">
    <property type="entry name" value="DAPDCRBXLASE"/>
</dbReference>
<evidence type="ECO:0000256" key="5">
    <source>
        <dbReference type="ARBA" id="ARBA00023239"/>
    </source>
</evidence>
<comment type="function">
    <text evidence="6">Specifically catalyzes the decarboxylation of meso-diaminopimelate (meso-DAP) to L-lysine.</text>
</comment>
<dbReference type="InterPro" id="IPR022644">
    <property type="entry name" value="De-COase2_N"/>
</dbReference>
<dbReference type="PROSITE" id="PS00879">
    <property type="entry name" value="ODR_DC_2_2"/>
    <property type="match status" value="1"/>
</dbReference>
<dbReference type="Gene3D" id="3.20.20.10">
    <property type="entry name" value="Alanine racemase"/>
    <property type="match status" value="1"/>
</dbReference>
<evidence type="ECO:0000256" key="6">
    <source>
        <dbReference type="HAMAP-Rule" id="MF_02120"/>
    </source>
</evidence>
<dbReference type="InterPro" id="IPR009006">
    <property type="entry name" value="Ala_racemase/Decarboxylase_C"/>
</dbReference>
<sequence>MSRSAHPAGPRYADVLPEGHHAAPPADLNALHPLVWPRTAARAQDGAVTVGGVDVRELAEEFGTPAYFLDEADFRARCHAWREAFGTDADVFYAGKAFLSRAVLRWLHEEGLNVDVCSLGELSLALDAGMPAERIALHGNNKSTAEIHRAVEAGVGRIVLDSFQEIVRVARAAEELGVRQRVQIRVTVGVEAHTHEFIATAHEDQKFGLALADGQAAEAVRRVLRLESLELVGIHSHIGSQIFDTSGFEVAAHRVVGLLREVRDEHGVQLPEIDLGGGLGIAYTPDDDPSEPHEIAKALRGIVERECAGAGLDVPRLSVEPGRAIVGPSAFTLYEVGTVKPLDGLRTYVSVDGGMSDNIRTALYDAEYTVALVSRTSQAAPLLSRVVGKHCESGDIVVKDAFLPADVAPGDLLAVPATGAYCRSMASNYNHALRPPVVAVRDGAARVIVRRETEEDLLSLDVG</sequence>
<keyword evidence="3 6" id="KW-0663">Pyridoxal phosphate</keyword>
<keyword evidence="6" id="KW-0028">Amino-acid biosynthesis</keyword>
<comment type="caution">
    <text evidence="12">The sequence shown here is derived from an EMBL/GenBank/DDBJ whole genome shotgun (WGS) entry which is preliminary data.</text>
</comment>
<evidence type="ECO:0000259" key="11">
    <source>
        <dbReference type="Pfam" id="PF02784"/>
    </source>
</evidence>
<dbReference type="RefSeq" id="WP_070194794.1">
    <property type="nucleotide sequence ID" value="NZ_LJGU01000093.1"/>
</dbReference>
<dbReference type="GO" id="GO:0009089">
    <property type="term" value="P:lysine biosynthetic process via diaminopimelate"/>
    <property type="evidence" value="ECO:0007669"/>
    <property type="project" value="UniProtKB-UniRule"/>
</dbReference>
<feature type="binding site" evidence="6">
    <location>
        <position position="421"/>
    </location>
    <ligand>
        <name>pyridoxal 5'-phosphate</name>
        <dbReference type="ChEBI" id="CHEBI:597326"/>
    </ligand>
</feature>
<dbReference type="STRING" id="1075402.AN216_01855"/>
<dbReference type="InterPro" id="IPR029066">
    <property type="entry name" value="PLP-binding_barrel"/>
</dbReference>
<comment type="catalytic activity">
    <reaction evidence="6 9">
        <text>meso-2,6-diaminopimelate + H(+) = L-lysine + CO2</text>
        <dbReference type="Rhea" id="RHEA:15101"/>
        <dbReference type="ChEBI" id="CHEBI:15378"/>
        <dbReference type="ChEBI" id="CHEBI:16526"/>
        <dbReference type="ChEBI" id="CHEBI:32551"/>
        <dbReference type="ChEBI" id="CHEBI:57791"/>
        <dbReference type="EC" id="4.1.1.20"/>
    </reaction>
</comment>
<evidence type="ECO:0000256" key="3">
    <source>
        <dbReference type="ARBA" id="ARBA00022898"/>
    </source>
</evidence>
<keyword evidence="2 6" id="KW-0210">Decarboxylase</keyword>
<feature type="binding site" evidence="6">
    <location>
        <position position="360"/>
    </location>
    <ligand>
        <name>substrate</name>
    </ligand>
</feature>
<dbReference type="Pfam" id="PF00278">
    <property type="entry name" value="Orn_DAP_Arg_deC"/>
    <property type="match status" value="1"/>
</dbReference>
<dbReference type="PRINTS" id="PR01179">
    <property type="entry name" value="ODADCRBXLASE"/>
</dbReference>
<dbReference type="PANTHER" id="PTHR43727">
    <property type="entry name" value="DIAMINOPIMELATE DECARBOXYLASE"/>
    <property type="match status" value="1"/>
</dbReference>
<dbReference type="Pfam" id="PF02784">
    <property type="entry name" value="Orn_Arg_deC_N"/>
    <property type="match status" value="1"/>
</dbReference>
<dbReference type="AlphaFoldDB" id="A0A1E7KPH5"/>
<dbReference type="OrthoDB" id="9802241at2"/>
<comment type="subunit">
    <text evidence="6">Homodimer.</text>
</comment>
<dbReference type="SUPFAM" id="SSF51419">
    <property type="entry name" value="PLP-binding barrel"/>
    <property type="match status" value="1"/>
</dbReference>
<dbReference type="HAMAP" id="MF_02120">
    <property type="entry name" value="LysA"/>
    <property type="match status" value="1"/>
</dbReference>
<feature type="domain" description="Orn/DAP/Arg decarboxylase 2 N-terminal" evidence="11">
    <location>
        <begin position="72"/>
        <end position="326"/>
    </location>
</feature>
<dbReference type="Gene3D" id="2.40.37.10">
    <property type="entry name" value="Lyase, Ornithine Decarboxylase, Chain A, domain 1"/>
    <property type="match status" value="1"/>
</dbReference>
<comment type="similarity">
    <text evidence="6">Belongs to the Orn/Lys/Arg decarboxylase class-II family. LysA subfamily.</text>
</comment>
<feature type="binding site" evidence="6">
    <location>
        <position position="364"/>
    </location>
    <ligand>
        <name>substrate</name>
    </ligand>
</feature>
<evidence type="ECO:0000256" key="9">
    <source>
        <dbReference type="RuleBase" id="RU003738"/>
    </source>
</evidence>
<dbReference type="InterPro" id="IPR022653">
    <property type="entry name" value="De-COase2_pyr-phos_BS"/>
</dbReference>
<dbReference type="UniPathway" id="UPA00034">
    <property type="reaction ID" value="UER00027"/>
</dbReference>
<dbReference type="EC" id="4.1.1.20" evidence="6 7"/>
<dbReference type="InterPro" id="IPR002986">
    <property type="entry name" value="DAP_deCOOHase_LysA"/>
</dbReference>
<feature type="active site" description="Proton donor" evidence="8">
    <location>
        <position position="391"/>
    </location>
</feature>
<feature type="binding site" evidence="6">
    <location>
        <position position="421"/>
    </location>
    <ligand>
        <name>substrate</name>
    </ligand>
</feature>
<dbReference type="EMBL" id="LJGU01000093">
    <property type="protein sequence ID" value="OEV05731.1"/>
    <property type="molecule type" value="Genomic_DNA"/>
</dbReference>
<reference evidence="12 13" key="1">
    <citation type="journal article" date="2016" name="Front. Microbiol.">
        <title>Comparative Genomics Analysis of Streptomyces Species Reveals Their Adaptation to the Marine Environment and Their Diversity at the Genomic Level.</title>
        <authorList>
            <person name="Tian X."/>
            <person name="Zhang Z."/>
            <person name="Yang T."/>
            <person name="Chen M."/>
            <person name="Li J."/>
            <person name="Chen F."/>
            <person name="Yang J."/>
            <person name="Li W."/>
            <person name="Zhang B."/>
            <person name="Zhang Z."/>
            <person name="Wu J."/>
            <person name="Zhang C."/>
            <person name="Long L."/>
            <person name="Xiao J."/>
        </authorList>
    </citation>
    <scope>NUCLEOTIDE SEQUENCE [LARGE SCALE GENOMIC DNA]</scope>
    <source>
        <strain evidence="12 13">SCSIO 02100</strain>
    </source>
</reference>
<organism evidence="12 13">
    <name type="scientific">Streptomyces oceani</name>
    <dbReference type="NCBI Taxonomy" id="1075402"/>
    <lineage>
        <taxon>Bacteria</taxon>
        <taxon>Bacillati</taxon>
        <taxon>Actinomycetota</taxon>
        <taxon>Actinomycetes</taxon>
        <taxon>Kitasatosporales</taxon>
        <taxon>Streptomycetaceae</taxon>
        <taxon>Streptomyces</taxon>
    </lineage>
</organism>
<dbReference type="PANTHER" id="PTHR43727:SF2">
    <property type="entry name" value="GROUP IV DECARBOXYLASE"/>
    <property type="match status" value="1"/>
</dbReference>
<dbReference type="GO" id="GO:0008836">
    <property type="term" value="F:diaminopimelate decarboxylase activity"/>
    <property type="evidence" value="ECO:0007669"/>
    <property type="project" value="UniProtKB-UniRule"/>
</dbReference>
<keyword evidence="4 6" id="KW-0457">Lysine biosynthesis</keyword>
<comment type="pathway">
    <text evidence="6 9">Amino-acid biosynthesis; L-lysine biosynthesis via DAP pathway; L-lysine from DL-2,6-diaminopimelate: step 1/1.</text>
</comment>
<dbReference type="InterPro" id="IPR022643">
    <property type="entry name" value="De-COase2_C"/>
</dbReference>
<feature type="binding site" evidence="6">
    <location>
        <begin position="320"/>
        <end position="323"/>
    </location>
    <ligand>
        <name>pyridoxal 5'-phosphate</name>
        <dbReference type="ChEBI" id="CHEBI:597326"/>
    </ligand>
</feature>
<dbReference type="InterPro" id="IPR000183">
    <property type="entry name" value="Orn/DAP/Arg_de-COase"/>
</dbReference>
<evidence type="ECO:0000259" key="10">
    <source>
        <dbReference type="Pfam" id="PF00278"/>
    </source>
</evidence>
<feature type="binding site" evidence="6">
    <location>
        <position position="278"/>
    </location>
    <ligand>
        <name>pyridoxal 5'-phosphate</name>
        <dbReference type="ChEBI" id="CHEBI:597326"/>
    </ligand>
</feature>
<evidence type="ECO:0000256" key="8">
    <source>
        <dbReference type="PIRSR" id="PIRSR600183-50"/>
    </source>
</evidence>
<gene>
    <name evidence="6" type="primary">lysA</name>
    <name evidence="12" type="ORF">AN216_01855</name>
</gene>
<name>A0A1E7KPH5_9ACTN</name>
<evidence type="ECO:0000256" key="4">
    <source>
        <dbReference type="ARBA" id="ARBA00023154"/>
    </source>
</evidence>
<keyword evidence="13" id="KW-1185">Reference proteome</keyword>
<evidence type="ECO:0000313" key="12">
    <source>
        <dbReference type="EMBL" id="OEV05731.1"/>
    </source>
</evidence>
<feature type="domain" description="Orn/DAP/Arg decarboxylase 2 C-terminal" evidence="10">
    <location>
        <begin position="332"/>
        <end position="419"/>
    </location>
</feature>
<dbReference type="PATRIC" id="fig|1075402.3.peg.3754"/>
<dbReference type="CDD" id="cd06828">
    <property type="entry name" value="PLPDE_III_DapDC"/>
    <property type="match status" value="1"/>
</dbReference>
<feature type="binding site" evidence="6">
    <location>
        <position position="392"/>
    </location>
    <ligand>
        <name>substrate</name>
    </ligand>
</feature>
<dbReference type="SUPFAM" id="SSF50621">
    <property type="entry name" value="Alanine racemase C-terminal domain-like"/>
    <property type="match status" value="1"/>
</dbReference>
<feature type="binding site" evidence="6">
    <location>
        <position position="323"/>
    </location>
    <ligand>
        <name>substrate</name>
    </ligand>
</feature>
<evidence type="ECO:0000256" key="7">
    <source>
        <dbReference type="NCBIfam" id="TIGR01048"/>
    </source>
</evidence>
<dbReference type="PROSITE" id="PS00878">
    <property type="entry name" value="ODR_DC_2_1"/>
    <property type="match status" value="1"/>
</dbReference>
<dbReference type="Proteomes" id="UP000176101">
    <property type="component" value="Unassembled WGS sequence"/>
</dbReference>
<evidence type="ECO:0000256" key="2">
    <source>
        <dbReference type="ARBA" id="ARBA00022793"/>
    </source>
</evidence>
<comment type="cofactor">
    <cofactor evidence="1 6 8 9">
        <name>pyridoxal 5'-phosphate</name>
        <dbReference type="ChEBI" id="CHEBI:597326"/>
    </cofactor>
</comment>
<evidence type="ECO:0000313" key="13">
    <source>
        <dbReference type="Proteomes" id="UP000176101"/>
    </source>
</evidence>
<accession>A0A1E7KPH5</accession>
<proteinExistence type="inferred from homology"/>
<dbReference type="NCBIfam" id="TIGR01048">
    <property type="entry name" value="lysA"/>
    <property type="match status" value="1"/>
</dbReference>
<evidence type="ECO:0000256" key="1">
    <source>
        <dbReference type="ARBA" id="ARBA00001933"/>
    </source>
</evidence>
<dbReference type="InterPro" id="IPR022657">
    <property type="entry name" value="De-COase2_CS"/>
</dbReference>
<feature type="modified residue" description="N6-(pyridoxal phosphate)lysine" evidence="6 8">
    <location>
        <position position="96"/>
    </location>
</feature>
<keyword evidence="5 6" id="KW-0456">Lyase</keyword>
<dbReference type="GO" id="GO:0030170">
    <property type="term" value="F:pyridoxal phosphate binding"/>
    <property type="evidence" value="ECO:0007669"/>
    <property type="project" value="UniProtKB-UniRule"/>
</dbReference>